<evidence type="ECO:0000256" key="6">
    <source>
        <dbReference type="ARBA" id="ARBA00022692"/>
    </source>
</evidence>
<proteinExistence type="inferred from homology"/>
<keyword evidence="5 9" id="KW-0997">Cell inner membrane</keyword>
<evidence type="ECO:0000256" key="3">
    <source>
        <dbReference type="ARBA" id="ARBA00022448"/>
    </source>
</evidence>
<evidence type="ECO:0000256" key="5">
    <source>
        <dbReference type="ARBA" id="ARBA00022519"/>
    </source>
</evidence>
<dbReference type="Gene3D" id="2.40.50.100">
    <property type="match status" value="1"/>
</dbReference>
<evidence type="ECO:0000256" key="9">
    <source>
        <dbReference type="RuleBase" id="RU365093"/>
    </source>
</evidence>
<evidence type="ECO:0000256" key="8">
    <source>
        <dbReference type="ARBA" id="ARBA00023136"/>
    </source>
</evidence>
<dbReference type="Pfam" id="PF26002">
    <property type="entry name" value="Beta-barrel_AprE"/>
    <property type="match status" value="1"/>
</dbReference>
<feature type="transmembrane region" description="Helical" evidence="9">
    <location>
        <begin position="36"/>
        <end position="53"/>
    </location>
</feature>
<name>A0A5C0B3Y4_9BURK</name>
<dbReference type="PANTHER" id="PTHR30386">
    <property type="entry name" value="MEMBRANE FUSION SUBUNIT OF EMRAB-TOLC MULTIDRUG EFFLUX PUMP"/>
    <property type="match status" value="1"/>
</dbReference>
<protein>
    <recommendedName>
        <fullName evidence="9">Membrane fusion protein (MFP) family protein</fullName>
    </recommendedName>
</protein>
<dbReference type="KEGG" id="pacr:FXN63_23010"/>
<dbReference type="Proteomes" id="UP000325161">
    <property type="component" value="Chromosome"/>
</dbReference>
<comment type="similarity">
    <text evidence="2 9">Belongs to the membrane fusion protein (MFP) (TC 8.A.1) family.</text>
</comment>
<keyword evidence="14" id="KW-1185">Reference proteome</keyword>
<evidence type="ECO:0000256" key="10">
    <source>
        <dbReference type="SAM" id="Coils"/>
    </source>
</evidence>
<keyword evidence="4 9" id="KW-1003">Cell membrane</keyword>
<keyword evidence="10" id="KW-0175">Coiled coil</keyword>
<dbReference type="InterPro" id="IPR058982">
    <property type="entry name" value="Beta-barrel_AprE"/>
</dbReference>
<evidence type="ECO:0000256" key="7">
    <source>
        <dbReference type="ARBA" id="ARBA00022989"/>
    </source>
</evidence>
<keyword evidence="8 9" id="KW-0472">Membrane</keyword>
<evidence type="ECO:0000259" key="12">
    <source>
        <dbReference type="Pfam" id="PF26002"/>
    </source>
</evidence>
<keyword evidence="6 9" id="KW-0812">Transmembrane</keyword>
<dbReference type="OrthoDB" id="9775513at2"/>
<dbReference type="PANTHER" id="PTHR30386:SF17">
    <property type="entry name" value="ALKALINE PROTEASE SECRETION PROTEIN APRE"/>
    <property type="match status" value="1"/>
</dbReference>
<dbReference type="PRINTS" id="PR01490">
    <property type="entry name" value="RTXTOXIND"/>
</dbReference>
<dbReference type="EMBL" id="CP043046">
    <property type="protein sequence ID" value="QEI08383.1"/>
    <property type="molecule type" value="Genomic_DNA"/>
</dbReference>
<feature type="domain" description="AprE-like beta-barrel" evidence="12">
    <location>
        <begin position="345"/>
        <end position="434"/>
    </location>
</feature>
<dbReference type="InterPro" id="IPR050739">
    <property type="entry name" value="MFP"/>
</dbReference>
<evidence type="ECO:0000256" key="1">
    <source>
        <dbReference type="ARBA" id="ARBA00004377"/>
    </source>
</evidence>
<gene>
    <name evidence="13" type="ORF">FXN63_23010</name>
</gene>
<evidence type="ECO:0000313" key="14">
    <source>
        <dbReference type="Proteomes" id="UP000325161"/>
    </source>
</evidence>
<reference evidence="13 14" key="1">
    <citation type="submission" date="2019-08" db="EMBL/GenBank/DDBJ databases">
        <title>Amphibian skin-associated Pigmentiphaga: genome sequence and occurrence across geography and hosts.</title>
        <authorList>
            <person name="Bletz M.C."/>
            <person name="Bunk B."/>
            <person name="Sproeer C."/>
            <person name="Biwer P."/>
            <person name="Reiter S."/>
            <person name="Rabemananjara F.C.E."/>
            <person name="Schulz S."/>
            <person name="Overmann J."/>
            <person name="Vences M."/>
        </authorList>
    </citation>
    <scope>NUCLEOTIDE SEQUENCE [LARGE SCALE GENOMIC DNA]</scope>
    <source>
        <strain evidence="13 14">Mada1488</strain>
    </source>
</reference>
<dbReference type="GO" id="GO:0015031">
    <property type="term" value="P:protein transport"/>
    <property type="evidence" value="ECO:0007669"/>
    <property type="project" value="InterPro"/>
</dbReference>
<feature type="domain" description="AprE-like long alpha-helical hairpin" evidence="11">
    <location>
        <begin position="109"/>
        <end position="301"/>
    </location>
</feature>
<keyword evidence="3 9" id="KW-0813">Transport</keyword>
<dbReference type="InterPro" id="IPR058781">
    <property type="entry name" value="HH_AprE-like"/>
</dbReference>
<feature type="coiled-coil region" evidence="10">
    <location>
        <begin position="174"/>
        <end position="201"/>
    </location>
</feature>
<dbReference type="Gene3D" id="2.40.30.170">
    <property type="match status" value="1"/>
</dbReference>
<dbReference type="SUPFAM" id="SSF111369">
    <property type="entry name" value="HlyD-like secretion proteins"/>
    <property type="match status" value="1"/>
</dbReference>
<comment type="subcellular location">
    <subcellularLocation>
        <location evidence="1 9">Cell inner membrane</location>
        <topology evidence="1 9">Single-pass membrane protein</topology>
    </subcellularLocation>
</comment>
<dbReference type="Pfam" id="PF25994">
    <property type="entry name" value="HH_AprE"/>
    <property type="match status" value="1"/>
</dbReference>
<dbReference type="NCBIfam" id="TIGR01843">
    <property type="entry name" value="type_I_hlyD"/>
    <property type="match status" value="1"/>
</dbReference>
<keyword evidence="7 9" id="KW-1133">Transmembrane helix</keyword>
<evidence type="ECO:0000313" key="13">
    <source>
        <dbReference type="EMBL" id="QEI08383.1"/>
    </source>
</evidence>
<dbReference type="AlphaFoldDB" id="A0A5C0B3Y4"/>
<evidence type="ECO:0000256" key="4">
    <source>
        <dbReference type="ARBA" id="ARBA00022475"/>
    </source>
</evidence>
<dbReference type="InterPro" id="IPR010129">
    <property type="entry name" value="T1SS_HlyD"/>
</dbReference>
<sequence length="457" mass="50629">MSWFTRKSDEQKLADVSKAADRVELSGDPGHIMRKGLLFLVLGLGGLLAWSVFAELDEAVPAPGSVSILSQRKTVQHPGGGVISKVLVREAQDVKEGDVLVEMVDTQTRANYDALQYEWYSLKATEARLMAEKSGAREIRFDQGLIDAQKNPYGNAKAASEFMALQTQLFQTRRSSLESELAVLEQNRAGIEAQTRGLRAQLSGRTAQLDLVTRQLKDSRSLAQEGYLTRNRLFEEERTAADLNSQTLDIQANISRLASAQMELAARREQRLRDFVRDVDTQMAQTAAQLATSTERIRSAEVDLERTRVRAPVTGQVVQLQVQTTGAVLNPGAHLMDIVPRDEQLILEAQVPLQMVDRIAAGMPADIRFHGFTDFQHLNVDGTVLSVSGDRLVDPNTHAAYYLARVSVTQEGMKALGHRVLVPGMPADVMIRVGERSALRYLTDPLRKRLSSSMTEH</sequence>
<dbReference type="RefSeq" id="WP_148817854.1">
    <property type="nucleotide sequence ID" value="NZ_CP043046.1"/>
</dbReference>
<accession>A0A5C0B3Y4</accession>
<evidence type="ECO:0000256" key="2">
    <source>
        <dbReference type="ARBA" id="ARBA00009477"/>
    </source>
</evidence>
<evidence type="ECO:0000259" key="11">
    <source>
        <dbReference type="Pfam" id="PF25994"/>
    </source>
</evidence>
<organism evidence="13 14">
    <name type="scientific">Pigmentiphaga aceris</name>
    <dbReference type="NCBI Taxonomy" id="1940612"/>
    <lineage>
        <taxon>Bacteria</taxon>
        <taxon>Pseudomonadati</taxon>
        <taxon>Pseudomonadota</taxon>
        <taxon>Betaproteobacteria</taxon>
        <taxon>Burkholderiales</taxon>
        <taxon>Alcaligenaceae</taxon>
        <taxon>Pigmentiphaga</taxon>
    </lineage>
</organism>
<dbReference type="GO" id="GO:0005886">
    <property type="term" value="C:plasma membrane"/>
    <property type="evidence" value="ECO:0007669"/>
    <property type="project" value="UniProtKB-SubCell"/>
</dbReference>